<evidence type="ECO:0000313" key="2">
    <source>
        <dbReference type="EMBL" id="KMT65912.1"/>
    </source>
</evidence>
<dbReference type="InterPro" id="IPR009327">
    <property type="entry name" value="Cupin_DUF985"/>
</dbReference>
<gene>
    <name evidence="2" type="ORF">XM47_05445</name>
</gene>
<protein>
    <recommendedName>
        <fullName evidence="1">DUF985 domain-containing protein</fullName>
    </recommendedName>
</protein>
<name>A0A0J8GT30_9ALTE</name>
<dbReference type="AlphaFoldDB" id="A0A0J8GT30"/>
<dbReference type="STRING" id="1513271.XM47_05445"/>
<dbReference type="Pfam" id="PF06172">
    <property type="entry name" value="Cupin_5"/>
    <property type="match status" value="1"/>
</dbReference>
<dbReference type="EMBL" id="LAZL01000007">
    <property type="protein sequence ID" value="KMT65912.1"/>
    <property type="molecule type" value="Genomic_DNA"/>
</dbReference>
<reference evidence="2 3" key="1">
    <citation type="submission" date="2015-04" db="EMBL/GenBank/DDBJ databases">
        <title>Draft Genome Sequence of the Novel Agar-Digesting Marine Bacterium Q1.</title>
        <authorList>
            <person name="Li Y."/>
            <person name="Li D."/>
            <person name="Chen G."/>
            <person name="Du Z."/>
        </authorList>
    </citation>
    <scope>NUCLEOTIDE SEQUENCE [LARGE SCALE GENOMIC DNA]</scope>
    <source>
        <strain evidence="2 3">Q1</strain>
    </source>
</reference>
<evidence type="ECO:0000259" key="1">
    <source>
        <dbReference type="Pfam" id="PF06172"/>
    </source>
</evidence>
<feature type="domain" description="DUF985" evidence="1">
    <location>
        <begin position="5"/>
        <end position="140"/>
    </location>
</feature>
<dbReference type="OrthoDB" id="9798288at2"/>
<dbReference type="SUPFAM" id="SSF51182">
    <property type="entry name" value="RmlC-like cupins"/>
    <property type="match status" value="1"/>
</dbReference>
<dbReference type="InterPro" id="IPR014710">
    <property type="entry name" value="RmlC-like_jellyroll"/>
</dbReference>
<sequence>MVALDLVQQLNLVPHPEGGYFTETYRSELTIQAMGFDAERACSTGIYFLLEQGDFSAFHRIKSDEMWHFYSGQTLEIIEIDLAGTLSVTLLGQDITNGEQPQYVVKAGHWFASRPKPTSLYSLVGCTVAPGFDFADFEMADSKTLIERFPQHKDYINQLCRD</sequence>
<dbReference type="InterPro" id="IPR039935">
    <property type="entry name" value="YML079W-like"/>
</dbReference>
<organism evidence="2 3">
    <name type="scientific">Catenovulum maritimum</name>
    <dbReference type="NCBI Taxonomy" id="1513271"/>
    <lineage>
        <taxon>Bacteria</taxon>
        <taxon>Pseudomonadati</taxon>
        <taxon>Pseudomonadota</taxon>
        <taxon>Gammaproteobacteria</taxon>
        <taxon>Alteromonadales</taxon>
        <taxon>Alteromonadaceae</taxon>
        <taxon>Catenovulum</taxon>
    </lineage>
</organism>
<dbReference type="CDD" id="cd06121">
    <property type="entry name" value="cupin_YML079wp"/>
    <property type="match status" value="1"/>
</dbReference>
<keyword evidence="3" id="KW-1185">Reference proteome</keyword>
<evidence type="ECO:0000313" key="3">
    <source>
        <dbReference type="Proteomes" id="UP000037600"/>
    </source>
</evidence>
<dbReference type="PANTHER" id="PTHR33387">
    <property type="entry name" value="RMLC-LIKE JELLY ROLL FOLD PROTEIN"/>
    <property type="match status" value="1"/>
</dbReference>
<comment type="caution">
    <text evidence="2">The sequence shown here is derived from an EMBL/GenBank/DDBJ whole genome shotgun (WGS) entry which is preliminary data.</text>
</comment>
<accession>A0A0J8GT30</accession>
<proteinExistence type="predicted"/>
<dbReference type="Proteomes" id="UP000037600">
    <property type="component" value="Unassembled WGS sequence"/>
</dbReference>
<dbReference type="RefSeq" id="WP_048690566.1">
    <property type="nucleotide sequence ID" value="NZ_KQ130485.1"/>
</dbReference>
<dbReference type="PANTHER" id="PTHR33387:SF3">
    <property type="entry name" value="DUF985 DOMAIN-CONTAINING PROTEIN"/>
    <property type="match status" value="1"/>
</dbReference>
<dbReference type="InterPro" id="IPR011051">
    <property type="entry name" value="RmlC_Cupin_sf"/>
</dbReference>
<dbReference type="PATRIC" id="fig|1513271.3.peg.1114"/>
<dbReference type="Gene3D" id="2.60.120.10">
    <property type="entry name" value="Jelly Rolls"/>
    <property type="match status" value="1"/>
</dbReference>